<dbReference type="EMBL" id="BAABAU010000001">
    <property type="protein sequence ID" value="GAA4265992.1"/>
    <property type="molecule type" value="Genomic_DNA"/>
</dbReference>
<organism evidence="2 3">
    <name type="scientific">Frondihabitans peucedani</name>
    <dbReference type="NCBI Taxonomy" id="598626"/>
    <lineage>
        <taxon>Bacteria</taxon>
        <taxon>Bacillati</taxon>
        <taxon>Actinomycetota</taxon>
        <taxon>Actinomycetes</taxon>
        <taxon>Micrococcales</taxon>
        <taxon>Microbacteriaceae</taxon>
        <taxon>Frondihabitans</taxon>
    </lineage>
</organism>
<accession>A0ABP8E1C1</accession>
<gene>
    <name evidence="2" type="ORF">GCM10022256_16040</name>
</gene>
<dbReference type="RefSeq" id="WP_344794825.1">
    <property type="nucleotide sequence ID" value="NZ_BAABAU010000001.1"/>
</dbReference>
<feature type="region of interest" description="Disordered" evidence="1">
    <location>
        <begin position="85"/>
        <end position="104"/>
    </location>
</feature>
<proteinExistence type="predicted"/>
<comment type="caution">
    <text evidence="2">The sequence shown here is derived from an EMBL/GenBank/DDBJ whole genome shotgun (WGS) entry which is preliminary data.</text>
</comment>
<keyword evidence="3" id="KW-1185">Reference proteome</keyword>
<name>A0ABP8E1C1_9MICO</name>
<reference evidence="3" key="1">
    <citation type="journal article" date="2019" name="Int. J. Syst. Evol. Microbiol.">
        <title>The Global Catalogue of Microorganisms (GCM) 10K type strain sequencing project: providing services to taxonomists for standard genome sequencing and annotation.</title>
        <authorList>
            <consortium name="The Broad Institute Genomics Platform"/>
            <consortium name="The Broad Institute Genome Sequencing Center for Infectious Disease"/>
            <person name="Wu L."/>
            <person name="Ma J."/>
        </authorList>
    </citation>
    <scope>NUCLEOTIDE SEQUENCE [LARGE SCALE GENOMIC DNA]</scope>
    <source>
        <strain evidence="3">JCM 17442</strain>
    </source>
</reference>
<sequence>MGSTRDDSQAGKSLPSTITLPSEQMDALRLLVASPEDLIREAVDRFLGQSIPRSGTAKTAVKELSAHVAALSASLNEALKTSLPPQREKYGNTTSAAWVPRRPPELDATGRRNLLELAVAVEAIRAAEVPRPRPAIEAIARDFGAEWAKQLGDVGVSLASVLTQAGADFRRYPTLYDYLPRPENSLVLPSRSDKPVDALLTQVAGTFRLSGMELLAFYRHQLNQVPKQFGASPHEGSVGNPDDVTGLIAATASRTARALASTVSAEHVAGALDLSFDDVVASLRSGALSGTNVGGLWRVATWQLWPDGESLIPGLPDVLLAAKNVLGWDALASFMMCPMEDAPAGEDWPPVLWLRGRRPVEYVLTELANAESS</sequence>
<evidence type="ECO:0000313" key="2">
    <source>
        <dbReference type="EMBL" id="GAA4265992.1"/>
    </source>
</evidence>
<protein>
    <submittedName>
        <fullName evidence="2">Uncharacterized protein</fullName>
    </submittedName>
</protein>
<evidence type="ECO:0000256" key="1">
    <source>
        <dbReference type="SAM" id="MobiDB-lite"/>
    </source>
</evidence>
<evidence type="ECO:0000313" key="3">
    <source>
        <dbReference type="Proteomes" id="UP001501594"/>
    </source>
</evidence>
<dbReference type="Proteomes" id="UP001501594">
    <property type="component" value="Unassembled WGS sequence"/>
</dbReference>